<name>A0ABZ2LZB1_9BACT</name>
<gene>
    <name evidence="2" type="ORF">LZC94_03190</name>
</gene>
<keyword evidence="3" id="KW-1185">Reference proteome</keyword>
<dbReference type="EMBL" id="CP089984">
    <property type="protein sequence ID" value="WXB16284.1"/>
    <property type="molecule type" value="Genomic_DNA"/>
</dbReference>
<proteinExistence type="predicted"/>
<evidence type="ECO:0000313" key="2">
    <source>
        <dbReference type="EMBL" id="WXB16284.1"/>
    </source>
</evidence>
<feature type="region of interest" description="Disordered" evidence="1">
    <location>
        <begin position="1"/>
        <end position="21"/>
    </location>
</feature>
<feature type="compositionally biased region" description="Pro residues" evidence="1">
    <location>
        <begin position="103"/>
        <end position="112"/>
    </location>
</feature>
<sequence>MTEEDRDAAEDSEEGGSKVSPVAPFEFDVCAVHAAASIAKMPSDTDVLYFIIVRSSLIYDEPSTKRPDMNLVLNVVNALRRSSSNGPRRGPRGPPVRDDVAHAPPPAVSQVA</sequence>
<accession>A0ABZ2LZB1</accession>
<evidence type="ECO:0000313" key="3">
    <source>
        <dbReference type="Proteomes" id="UP001370348"/>
    </source>
</evidence>
<reference evidence="2 3" key="1">
    <citation type="submission" date="2021-12" db="EMBL/GenBank/DDBJ databases">
        <title>Discovery of the Pendulisporaceae a myxobacterial family with distinct sporulation behavior and unique specialized metabolism.</title>
        <authorList>
            <person name="Garcia R."/>
            <person name="Popoff A."/>
            <person name="Bader C.D."/>
            <person name="Loehr J."/>
            <person name="Walesch S."/>
            <person name="Walt C."/>
            <person name="Boldt J."/>
            <person name="Bunk B."/>
            <person name="Haeckl F.J.F.P.J."/>
            <person name="Gunesch A.P."/>
            <person name="Birkelbach J."/>
            <person name="Nuebel U."/>
            <person name="Pietschmann T."/>
            <person name="Bach T."/>
            <person name="Mueller R."/>
        </authorList>
    </citation>
    <scope>NUCLEOTIDE SEQUENCE [LARGE SCALE GENOMIC DNA]</scope>
    <source>
        <strain evidence="2 3">MSr11954</strain>
    </source>
</reference>
<feature type="compositionally biased region" description="Acidic residues" evidence="1">
    <location>
        <begin position="1"/>
        <end position="14"/>
    </location>
</feature>
<dbReference type="RefSeq" id="WP_394825909.1">
    <property type="nucleotide sequence ID" value="NZ_CP089984.1"/>
</dbReference>
<feature type="region of interest" description="Disordered" evidence="1">
    <location>
        <begin position="80"/>
        <end position="112"/>
    </location>
</feature>
<dbReference type="Proteomes" id="UP001370348">
    <property type="component" value="Chromosome"/>
</dbReference>
<organism evidence="2 3">
    <name type="scientific">Pendulispora albinea</name>
    <dbReference type="NCBI Taxonomy" id="2741071"/>
    <lineage>
        <taxon>Bacteria</taxon>
        <taxon>Pseudomonadati</taxon>
        <taxon>Myxococcota</taxon>
        <taxon>Myxococcia</taxon>
        <taxon>Myxococcales</taxon>
        <taxon>Sorangiineae</taxon>
        <taxon>Pendulisporaceae</taxon>
        <taxon>Pendulispora</taxon>
    </lineage>
</organism>
<evidence type="ECO:0000256" key="1">
    <source>
        <dbReference type="SAM" id="MobiDB-lite"/>
    </source>
</evidence>
<protein>
    <submittedName>
        <fullName evidence="2">Uncharacterized protein</fullName>
    </submittedName>
</protein>